<keyword evidence="1" id="KW-1133">Transmembrane helix</keyword>
<dbReference type="STRING" id="284581.AMD01_03420"/>
<dbReference type="AlphaFoldDB" id="A0A0M0LJA6"/>
<evidence type="ECO:0000313" key="3">
    <source>
        <dbReference type="Proteomes" id="UP000037558"/>
    </source>
</evidence>
<protein>
    <recommendedName>
        <fullName evidence="4">DUF2140 family protein</fullName>
    </recommendedName>
</protein>
<name>A0A0M0LJA6_9BACI</name>
<dbReference type="PATRIC" id="fig|284581.3.peg.976"/>
<dbReference type="Pfam" id="PF09911">
    <property type="entry name" value="DUF2140"/>
    <property type="match status" value="1"/>
</dbReference>
<evidence type="ECO:0008006" key="4">
    <source>
        <dbReference type="Google" id="ProtNLM"/>
    </source>
</evidence>
<reference evidence="3" key="1">
    <citation type="submission" date="2015-08" db="EMBL/GenBank/DDBJ databases">
        <title>Fjat-14210 dsm16467.</title>
        <authorList>
            <person name="Liu B."/>
            <person name="Wang J."/>
            <person name="Zhu Y."/>
            <person name="Liu G."/>
            <person name="Chen Q."/>
            <person name="Chen Z."/>
            <person name="Lan J."/>
            <person name="Che J."/>
            <person name="Ge C."/>
            <person name="Shi H."/>
            <person name="Pan Z."/>
            <person name="Liu X."/>
        </authorList>
    </citation>
    <scope>NUCLEOTIDE SEQUENCE [LARGE SCALE GENOMIC DNA]</scope>
    <source>
        <strain evidence="3">DSM 16467</strain>
    </source>
</reference>
<dbReference type="RefSeq" id="WP_053399971.1">
    <property type="nucleotide sequence ID" value="NZ_LILC01000002.1"/>
</dbReference>
<organism evidence="2 3">
    <name type="scientific">Priestia koreensis</name>
    <dbReference type="NCBI Taxonomy" id="284581"/>
    <lineage>
        <taxon>Bacteria</taxon>
        <taxon>Bacillati</taxon>
        <taxon>Bacillota</taxon>
        <taxon>Bacilli</taxon>
        <taxon>Bacillales</taxon>
        <taxon>Bacillaceae</taxon>
        <taxon>Priestia</taxon>
    </lineage>
</organism>
<keyword evidence="1" id="KW-0812">Transmembrane</keyword>
<sequence>MKKWKRLFWGLLTLNIVIVLVVIVLIFQPADNQPFPSGNQPQKKQVELTILAKKKDLNALIDKYLQKEFHNEELNYNVRLTDQVEVNGTIQAFDNKLDVQMAFEPHVQKNGGIILEQKSLSVGKLQLPVRTVLKYVNNNFNLPDYVKINPADESVYVGLQEMRTTNDFRVKVEKFNLEKDEFRFKLIDSVK</sequence>
<gene>
    <name evidence="2" type="ORF">AMD01_03420</name>
</gene>
<keyword evidence="3" id="KW-1185">Reference proteome</keyword>
<evidence type="ECO:0000256" key="1">
    <source>
        <dbReference type="SAM" id="Phobius"/>
    </source>
</evidence>
<dbReference type="OrthoDB" id="2412610at2"/>
<dbReference type="InterPro" id="IPR018672">
    <property type="entry name" value="DUF2140"/>
</dbReference>
<comment type="caution">
    <text evidence="2">The sequence shown here is derived from an EMBL/GenBank/DDBJ whole genome shotgun (WGS) entry which is preliminary data.</text>
</comment>
<dbReference type="EMBL" id="LILC01000002">
    <property type="protein sequence ID" value="KOO50798.1"/>
    <property type="molecule type" value="Genomic_DNA"/>
</dbReference>
<dbReference type="Proteomes" id="UP000037558">
    <property type="component" value="Unassembled WGS sequence"/>
</dbReference>
<feature type="transmembrane region" description="Helical" evidence="1">
    <location>
        <begin position="7"/>
        <end position="27"/>
    </location>
</feature>
<evidence type="ECO:0000313" key="2">
    <source>
        <dbReference type="EMBL" id="KOO50798.1"/>
    </source>
</evidence>
<proteinExistence type="predicted"/>
<accession>A0A0M0LJA6</accession>
<keyword evidence="1" id="KW-0472">Membrane</keyword>